<keyword evidence="2" id="KW-1185">Reference proteome</keyword>
<organism evidence="1 2">
    <name type="scientific">Trinickia terrae</name>
    <dbReference type="NCBI Taxonomy" id="2571161"/>
    <lineage>
        <taxon>Bacteria</taxon>
        <taxon>Pseudomonadati</taxon>
        <taxon>Pseudomonadota</taxon>
        <taxon>Betaproteobacteria</taxon>
        <taxon>Burkholderiales</taxon>
        <taxon>Burkholderiaceae</taxon>
        <taxon>Trinickia</taxon>
    </lineage>
</organism>
<dbReference type="RefSeq" id="WP_136892341.1">
    <property type="nucleotide sequence ID" value="NZ_SWJE01000001.1"/>
</dbReference>
<dbReference type="EMBL" id="SWJE01000001">
    <property type="protein sequence ID" value="TKC92558.1"/>
    <property type="molecule type" value="Genomic_DNA"/>
</dbReference>
<accession>A0A4U1IFQ8</accession>
<dbReference type="Proteomes" id="UP000305539">
    <property type="component" value="Unassembled WGS sequence"/>
</dbReference>
<dbReference type="AlphaFoldDB" id="A0A4U1IFQ8"/>
<sequence length="72" mass="8058">MEADRRSASHGGGYAKCIQYQLPSFDVRIYCILIRQTEIRVESVLSCQLDAKPAEVKALFSNSLSHGMVNVR</sequence>
<proteinExistence type="predicted"/>
<name>A0A4U1IFQ8_9BURK</name>
<gene>
    <name evidence="1" type="ORF">FAZ69_02490</name>
</gene>
<reference evidence="1 2" key="1">
    <citation type="submission" date="2019-04" db="EMBL/GenBank/DDBJ databases">
        <title>Trinickia sp. 7GSK02, isolated from subtropical forest soil.</title>
        <authorList>
            <person name="Gao Z.-H."/>
            <person name="Qiu L.-H."/>
        </authorList>
    </citation>
    <scope>NUCLEOTIDE SEQUENCE [LARGE SCALE GENOMIC DNA]</scope>
    <source>
        <strain evidence="1 2">7GSK02</strain>
    </source>
</reference>
<evidence type="ECO:0000313" key="2">
    <source>
        <dbReference type="Proteomes" id="UP000305539"/>
    </source>
</evidence>
<evidence type="ECO:0000313" key="1">
    <source>
        <dbReference type="EMBL" id="TKC92558.1"/>
    </source>
</evidence>
<protein>
    <submittedName>
        <fullName evidence="1">Uncharacterized protein</fullName>
    </submittedName>
</protein>
<comment type="caution">
    <text evidence="1">The sequence shown here is derived from an EMBL/GenBank/DDBJ whole genome shotgun (WGS) entry which is preliminary data.</text>
</comment>